<feature type="domain" description="YjiS-like" evidence="1">
    <location>
        <begin position="36"/>
        <end position="70"/>
    </location>
</feature>
<evidence type="ECO:0000313" key="3">
    <source>
        <dbReference type="Proteomes" id="UP000403266"/>
    </source>
</evidence>
<dbReference type="InterPro" id="IPR009506">
    <property type="entry name" value="YjiS-like"/>
</dbReference>
<accession>A0A5N7MEW9</accession>
<proteinExistence type="predicted"/>
<protein>
    <submittedName>
        <fullName evidence="2">DUF1127 domain-containing protein</fullName>
    </submittedName>
</protein>
<sequence length="112" mass="12921">MLDPGGERRLIIFCPVFLLYRKYEKERQMPGFLPFILRLARAAKNRRQVVALGELDDHLLRDIGLQRTDVLAALAQPRYRDPSRVLKVLCCHGRVFIERVRDGFAPKPASCC</sequence>
<evidence type="ECO:0000259" key="1">
    <source>
        <dbReference type="Pfam" id="PF06568"/>
    </source>
</evidence>
<organism evidence="2 3">
    <name type="scientific">Microvirga tunisiensis</name>
    <dbReference type="NCBI Taxonomy" id="2108360"/>
    <lineage>
        <taxon>Bacteria</taxon>
        <taxon>Pseudomonadati</taxon>
        <taxon>Pseudomonadota</taxon>
        <taxon>Alphaproteobacteria</taxon>
        <taxon>Hyphomicrobiales</taxon>
        <taxon>Methylobacteriaceae</taxon>
        <taxon>Microvirga</taxon>
    </lineage>
</organism>
<dbReference type="Pfam" id="PF06568">
    <property type="entry name" value="YjiS-like"/>
    <property type="match status" value="1"/>
</dbReference>
<dbReference type="AlphaFoldDB" id="A0A5N7MEW9"/>
<comment type="caution">
    <text evidence="2">The sequence shown here is derived from an EMBL/GenBank/DDBJ whole genome shotgun (WGS) entry which is preliminary data.</text>
</comment>
<keyword evidence="3" id="KW-1185">Reference proteome</keyword>
<reference evidence="2 3" key="1">
    <citation type="journal article" date="2019" name="Syst. Appl. Microbiol.">
        <title>Microvirga tunisiensis sp. nov., a root nodule symbiotic bacterium isolated from Lupinus micranthus and L. luteus grown in Northern Tunisia.</title>
        <authorList>
            <person name="Msaddak A."/>
            <person name="Rejili M."/>
            <person name="Duran D."/>
            <person name="Mars M."/>
            <person name="Palacios J.M."/>
            <person name="Ruiz-Argueso T."/>
            <person name="Rey L."/>
            <person name="Imperial J."/>
        </authorList>
    </citation>
    <scope>NUCLEOTIDE SEQUENCE [LARGE SCALE GENOMIC DNA]</scope>
    <source>
        <strain evidence="2 3">Lmie10</strain>
    </source>
</reference>
<dbReference type="EMBL" id="VOSK01000019">
    <property type="protein sequence ID" value="MPR25210.1"/>
    <property type="molecule type" value="Genomic_DNA"/>
</dbReference>
<dbReference type="OrthoDB" id="8019852at2"/>
<name>A0A5N7MEW9_9HYPH</name>
<gene>
    <name evidence="2" type="ORF">FS320_08165</name>
</gene>
<evidence type="ECO:0000313" key="2">
    <source>
        <dbReference type="EMBL" id="MPR25210.1"/>
    </source>
</evidence>
<dbReference type="Proteomes" id="UP000403266">
    <property type="component" value="Unassembled WGS sequence"/>
</dbReference>